<comment type="caution">
    <text evidence="1">The sequence shown here is derived from an EMBL/GenBank/DDBJ whole genome shotgun (WGS) entry which is preliminary data.</text>
</comment>
<dbReference type="AlphaFoldDB" id="A0A4Y2VCS4"/>
<proteinExistence type="predicted"/>
<accession>A0A4Y2VCS4</accession>
<organism evidence="1 2">
    <name type="scientific">Araneus ventricosus</name>
    <name type="common">Orbweaver spider</name>
    <name type="synonym">Epeira ventricosa</name>
    <dbReference type="NCBI Taxonomy" id="182803"/>
    <lineage>
        <taxon>Eukaryota</taxon>
        <taxon>Metazoa</taxon>
        <taxon>Ecdysozoa</taxon>
        <taxon>Arthropoda</taxon>
        <taxon>Chelicerata</taxon>
        <taxon>Arachnida</taxon>
        <taxon>Araneae</taxon>
        <taxon>Araneomorphae</taxon>
        <taxon>Entelegynae</taxon>
        <taxon>Araneoidea</taxon>
        <taxon>Araneidae</taxon>
        <taxon>Araneus</taxon>
    </lineage>
</organism>
<dbReference type="Proteomes" id="UP000499080">
    <property type="component" value="Unassembled WGS sequence"/>
</dbReference>
<feature type="non-terminal residue" evidence="1">
    <location>
        <position position="1"/>
    </location>
</feature>
<sequence>STFNQSAEGASNLLIASQSPDSSTIGSRYVLISKLKDKCG</sequence>
<keyword evidence="2" id="KW-1185">Reference proteome</keyword>
<evidence type="ECO:0000313" key="1">
    <source>
        <dbReference type="EMBL" id="GBO22342.1"/>
    </source>
</evidence>
<name>A0A4Y2VCS4_ARAVE</name>
<evidence type="ECO:0000313" key="2">
    <source>
        <dbReference type="Proteomes" id="UP000499080"/>
    </source>
</evidence>
<reference evidence="1 2" key="1">
    <citation type="journal article" date="2019" name="Sci. Rep.">
        <title>Orb-weaving spider Araneus ventricosus genome elucidates the spidroin gene catalogue.</title>
        <authorList>
            <person name="Kono N."/>
            <person name="Nakamura H."/>
            <person name="Ohtoshi R."/>
            <person name="Moran D.A.P."/>
            <person name="Shinohara A."/>
            <person name="Yoshida Y."/>
            <person name="Fujiwara M."/>
            <person name="Mori M."/>
            <person name="Tomita M."/>
            <person name="Arakawa K."/>
        </authorList>
    </citation>
    <scope>NUCLEOTIDE SEQUENCE [LARGE SCALE GENOMIC DNA]</scope>
</reference>
<protein>
    <submittedName>
        <fullName evidence="1">Uncharacterized protein</fullName>
    </submittedName>
</protein>
<gene>
    <name evidence="1" type="ORF">AVEN_245016_1</name>
</gene>
<dbReference type="EMBL" id="BGPR01045438">
    <property type="protein sequence ID" value="GBO22342.1"/>
    <property type="molecule type" value="Genomic_DNA"/>
</dbReference>